<dbReference type="EMBL" id="JAJLJH010000019">
    <property type="protein sequence ID" value="MCK9689729.1"/>
    <property type="molecule type" value="Genomic_DNA"/>
</dbReference>
<accession>A0A9X1YNY5</accession>
<reference evidence="1" key="1">
    <citation type="submission" date="2021-11" db="EMBL/GenBank/DDBJ databases">
        <title>BS-T2-15 a new species belonging to the Comamonadaceae family isolated from the soil of a French oak forest.</title>
        <authorList>
            <person name="Mieszkin S."/>
            <person name="Alain K."/>
        </authorList>
    </citation>
    <scope>NUCLEOTIDE SEQUENCE</scope>
    <source>
        <strain evidence="1">BS-T2-15</strain>
    </source>
</reference>
<dbReference type="NCBIfam" id="TIGR03353">
    <property type="entry name" value="VI_chp_4"/>
    <property type="match status" value="1"/>
</dbReference>
<dbReference type="AlphaFoldDB" id="A0A9X1YNY5"/>
<dbReference type="InterPro" id="IPR010263">
    <property type="entry name" value="T6SS_TssK"/>
</dbReference>
<gene>
    <name evidence="1" type="primary">tssK</name>
    <name evidence="1" type="ORF">LPC04_28775</name>
</gene>
<evidence type="ECO:0000313" key="2">
    <source>
        <dbReference type="Proteomes" id="UP001139353"/>
    </source>
</evidence>
<comment type="caution">
    <text evidence="1">The sequence shown here is derived from an EMBL/GenBank/DDBJ whole genome shotgun (WGS) entry which is preliminary data.</text>
</comment>
<protein>
    <submittedName>
        <fullName evidence="1">Type VI secretion system baseplate subunit TssK</fullName>
    </submittedName>
</protein>
<dbReference type="RefSeq" id="WP_275685781.1">
    <property type="nucleotide sequence ID" value="NZ_JAJLJH010000019.1"/>
</dbReference>
<keyword evidence="2" id="KW-1185">Reference proteome</keyword>
<organism evidence="1 2">
    <name type="scientific">Scleromatobacter humisilvae</name>
    <dbReference type="NCBI Taxonomy" id="2897159"/>
    <lineage>
        <taxon>Bacteria</taxon>
        <taxon>Pseudomonadati</taxon>
        <taxon>Pseudomonadota</taxon>
        <taxon>Betaproteobacteria</taxon>
        <taxon>Burkholderiales</taxon>
        <taxon>Sphaerotilaceae</taxon>
        <taxon>Scleromatobacter</taxon>
    </lineage>
</organism>
<dbReference type="PANTHER" id="PTHR35566:SF1">
    <property type="entry name" value="TYPE VI SECRETION SYSTEM BASEPLATE COMPONENT TSSK1"/>
    <property type="match status" value="1"/>
</dbReference>
<sequence>MSRKRVIWSEGLFLRPQHFQQLERSVEMLVESRAAGLLAPGWGFTSLRLDDEALKIGRLSIKAARGVMPDGTPFSIPEEYAAPLALEIGTEVKETLVHLALPLVRSGMPEFAVDAGPSTALARFVGQDLRVEDNVLGVGDPADMKLGQLNLRLMLDDDPRSGFCSIAVARIVERRSTGQLILDESFIAPALDCRGSSRLQDFLIEARNLVRHRADTLAARLNQSQQKGVGEIGDFMMLQVANRYDPWLTHLGERESLHPEALYTVLVQAAGEFSTFSDRRRRRARVQAIYRHEDLKNTFEPLMFDIRELLTEVINPNAVPIPLQERAAGLYTGMVPDVDLLHNAQFVLCVNADRPAEYVRGRFPPQVKIGPPDKIRDLVRLHLPGIDVEPLPMAPPRMPYYAGYTYFQLDRSGDLWKQLDVTKVIALHIAGDFPGLQLELWALKP</sequence>
<dbReference type="PANTHER" id="PTHR35566">
    <property type="entry name" value="BLR3599 PROTEIN"/>
    <property type="match status" value="1"/>
</dbReference>
<proteinExistence type="predicted"/>
<evidence type="ECO:0000313" key="1">
    <source>
        <dbReference type="EMBL" id="MCK9689729.1"/>
    </source>
</evidence>
<dbReference type="Pfam" id="PF05936">
    <property type="entry name" value="T6SS_VasE"/>
    <property type="match status" value="1"/>
</dbReference>
<dbReference type="Proteomes" id="UP001139353">
    <property type="component" value="Unassembled WGS sequence"/>
</dbReference>
<name>A0A9X1YNY5_9BURK</name>